<dbReference type="SUPFAM" id="SSF46600">
    <property type="entry name" value="C-terminal UvrC-binding domain of UvrB"/>
    <property type="match status" value="1"/>
</dbReference>
<dbReference type="InterPro" id="IPR010994">
    <property type="entry name" value="RuvA_2-like"/>
</dbReference>
<feature type="domain" description="UVR" evidence="2">
    <location>
        <begin position="120"/>
        <end position="155"/>
    </location>
</feature>
<keyword evidence="1" id="KW-0227">DNA damage</keyword>
<evidence type="ECO:0000313" key="4">
    <source>
        <dbReference type="EMBL" id="VAY86596.1"/>
    </source>
</evidence>
<keyword evidence="4" id="KW-0540">Nuclease</keyword>
<dbReference type="NCBIfam" id="TIGR00194">
    <property type="entry name" value="uvrC"/>
    <property type="match status" value="1"/>
</dbReference>
<dbReference type="SUPFAM" id="SSF47781">
    <property type="entry name" value="RuvA domain 2-like"/>
    <property type="match status" value="1"/>
</dbReference>
<feature type="domain" description="UvrC family homology region profile" evidence="3">
    <location>
        <begin position="171"/>
        <end position="392"/>
    </location>
</feature>
<dbReference type="InterPro" id="IPR001162">
    <property type="entry name" value="UvrC_RNase_H_dom"/>
</dbReference>
<dbReference type="InterPro" id="IPR036876">
    <property type="entry name" value="UVR_dom_sf"/>
</dbReference>
<dbReference type="Gene3D" id="1.10.150.20">
    <property type="entry name" value="5' to 3' exonuclease, C-terminal subdomain"/>
    <property type="match status" value="1"/>
</dbReference>
<dbReference type="InterPro" id="IPR001943">
    <property type="entry name" value="UVR_dom"/>
</dbReference>
<dbReference type="FunFam" id="3.30.420.340:FF:000001">
    <property type="entry name" value="UvrABC system protein C"/>
    <property type="match status" value="1"/>
</dbReference>
<evidence type="ECO:0000259" key="3">
    <source>
        <dbReference type="PROSITE" id="PS50165"/>
    </source>
</evidence>
<keyword evidence="4" id="KW-0255">Endonuclease</keyword>
<dbReference type="PANTHER" id="PTHR30562">
    <property type="entry name" value="UVRC/OXIDOREDUCTASE"/>
    <property type="match status" value="1"/>
</dbReference>
<dbReference type="Pfam" id="PF14520">
    <property type="entry name" value="HHH_5"/>
    <property type="match status" value="1"/>
</dbReference>
<dbReference type="Pfam" id="PF08459">
    <property type="entry name" value="UvrC_RNaseH_dom"/>
    <property type="match status" value="1"/>
</dbReference>
<dbReference type="GO" id="GO:0009380">
    <property type="term" value="C:excinuclease repair complex"/>
    <property type="evidence" value="ECO:0007669"/>
    <property type="project" value="InterPro"/>
</dbReference>
<keyword evidence="1" id="KW-0742">SOS response</keyword>
<protein>
    <submittedName>
        <fullName evidence="4">Excinuclease UvrABC, endonuclease subunit</fullName>
    </submittedName>
</protein>
<dbReference type="Pfam" id="PF02151">
    <property type="entry name" value="UVR"/>
    <property type="match status" value="1"/>
</dbReference>
<dbReference type="EMBL" id="UOYP01000014">
    <property type="protein sequence ID" value="VAY86596.1"/>
    <property type="molecule type" value="Genomic_DNA"/>
</dbReference>
<dbReference type="GO" id="GO:0009381">
    <property type="term" value="F:excinuclease ABC activity"/>
    <property type="evidence" value="ECO:0007669"/>
    <property type="project" value="InterPro"/>
</dbReference>
<dbReference type="AlphaFoldDB" id="A0A3P3ZLD9"/>
<proteinExistence type="predicted"/>
<name>A0A3P3ZLD9_9ZZZZ</name>
<gene>
    <name evidence="4" type="primary">uvrC</name>
    <name evidence="4" type="ORF">CARN8_1100001</name>
</gene>
<dbReference type="PROSITE" id="PS50151">
    <property type="entry name" value="UVR"/>
    <property type="match status" value="1"/>
</dbReference>
<dbReference type="InterPro" id="IPR004791">
    <property type="entry name" value="UvrC"/>
</dbReference>
<dbReference type="Pfam" id="PF22920">
    <property type="entry name" value="UvrC_RNaseH"/>
    <property type="match status" value="1"/>
</dbReference>
<dbReference type="PANTHER" id="PTHR30562:SF1">
    <property type="entry name" value="UVRABC SYSTEM PROTEIN C"/>
    <property type="match status" value="1"/>
</dbReference>
<organism evidence="4">
    <name type="scientific">mine drainage metagenome</name>
    <dbReference type="NCBI Taxonomy" id="410659"/>
    <lineage>
        <taxon>unclassified sequences</taxon>
        <taxon>metagenomes</taxon>
        <taxon>ecological metagenomes</taxon>
    </lineage>
</organism>
<accession>A0A3P3ZLD9</accession>
<evidence type="ECO:0000259" key="2">
    <source>
        <dbReference type="PROSITE" id="PS50151"/>
    </source>
</evidence>
<keyword evidence="4" id="KW-0378">Hydrolase</keyword>
<dbReference type="PROSITE" id="PS50165">
    <property type="entry name" value="UVRC"/>
    <property type="match status" value="1"/>
</dbReference>
<dbReference type="GO" id="GO:0006289">
    <property type="term" value="P:nucleotide-excision repair"/>
    <property type="evidence" value="ECO:0007669"/>
    <property type="project" value="InterPro"/>
</dbReference>
<reference evidence="4" key="1">
    <citation type="submission" date="2018-10" db="EMBL/GenBank/DDBJ databases">
        <authorList>
            <person name="Plewniak F."/>
        </authorList>
    </citation>
    <scope>NUCLEOTIDE SEQUENCE</scope>
</reference>
<dbReference type="Gene3D" id="4.10.860.10">
    <property type="entry name" value="UVR domain"/>
    <property type="match status" value="1"/>
</dbReference>
<dbReference type="Gene3D" id="3.30.420.340">
    <property type="entry name" value="UvrC, RNAse H endonuclease domain"/>
    <property type="match status" value="1"/>
</dbReference>
<dbReference type="InterPro" id="IPR038476">
    <property type="entry name" value="UvrC_RNase_H_dom_sf"/>
</dbReference>
<sequence>MIKTYRPRFNIVFRDDKTYPYLQLSSHEFPRLSWYRGKLHPPHHYYGPYPNIWAARSALQFLQKLFLLRTCDESTFKNRTRPCLEYQIKRCSAPCVGLIGAAEYALAIQQTEDFLKGKEQRILNDLRDRMNQEAQALNFENAALLRDRISLIQQVLTQQTVSTGVARDVDILALVCQEQEFVLNLTMIRQGRHIGDRNLFPDHAETATVAQVMEAFLTQHYGEYPPPAQIISNHPVPSSELLQWMSERIGRRISWVQAPRGMRRVWLEGALTNAQQAWAQHQSQRLHEEQRLQTLQQVLELDALPMRMECFDISHTQGEATVASCVVFQQGRPHKQSYRQYHIDGITPGDDYGAMRVALERRYRDRGESLPLPDLLLIDGGKGQLAVATEVLRILDLQIPVLSIAKGPARKVGAETLWIQGHATERHLAPENLGFHLIQAIRDEAHRFAVSGHRQRRQKRQEHSLLQDIPGIGDKRRHLLLQQFGGLRGVERASEADMAAVSGIGDALARKIYVTLHGAPDRNG</sequence>
<dbReference type="GO" id="GO:0009432">
    <property type="term" value="P:SOS response"/>
    <property type="evidence" value="ECO:0007669"/>
    <property type="project" value="UniProtKB-KW"/>
</dbReference>
<evidence type="ECO:0000256" key="1">
    <source>
        <dbReference type="ARBA" id="ARBA00023236"/>
    </source>
</evidence>
<dbReference type="InterPro" id="IPR050066">
    <property type="entry name" value="UvrABC_protein_C"/>
</dbReference>